<dbReference type="SUPFAM" id="SSF75304">
    <property type="entry name" value="Amidase signature (AS) enzymes"/>
    <property type="match status" value="1"/>
</dbReference>
<dbReference type="RefSeq" id="WP_344820384.1">
    <property type="nucleotide sequence ID" value="NZ_BAABCP010000002.1"/>
</dbReference>
<evidence type="ECO:0000259" key="1">
    <source>
        <dbReference type="Pfam" id="PF01425"/>
    </source>
</evidence>
<gene>
    <name evidence="2" type="ORF">GCM10022383_28550</name>
</gene>
<keyword evidence="3" id="KW-1185">Reference proteome</keyword>
<dbReference type="Proteomes" id="UP001501591">
    <property type="component" value="Unassembled WGS sequence"/>
</dbReference>
<evidence type="ECO:0000313" key="3">
    <source>
        <dbReference type="Proteomes" id="UP001501591"/>
    </source>
</evidence>
<reference evidence="3" key="1">
    <citation type="journal article" date="2019" name="Int. J. Syst. Evol. Microbiol.">
        <title>The Global Catalogue of Microorganisms (GCM) 10K type strain sequencing project: providing services to taxonomists for standard genome sequencing and annotation.</title>
        <authorList>
            <consortium name="The Broad Institute Genomics Platform"/>
            <consortium name="The Broad Institute Genome Sequencing Center for Infectious Disease"/>
            <person name="Wu L."/>
            <person name="Ma J."/>
        </authorList>
    </citation>
    <scope>NUCLEOTIDE SEQUENCE [LARGE SCALE GENOMIC DNA]</scope>
    <source>
        <strain evidence="3">JCM 17024</strain>
    </source>
</reference>
<dbReference type="Pfam" id="PF01425">
    <property type="entry name" value="Amidase"/>
    <property type="match status" value="1"/>
</dbReference>
<name>A0ABP7NKA4_9MICO</name>
<proteinExistence type="predicted"/>
<protein>
    <submittedName>
        <fullName evidence="2">Amidase</fullName>
    </submittedName>
</protein>
<organism evidence="2 3">
    <name type="scientific">Microbacterium soli</name>
    <dbReference type="NCBI Taxonomy" id="446075"/>
    <lineage>
        <taxon>Bacteria</taxon>
        <taxon>Bacillati</taxon>
        <taxon>Actinomycetota</taxon>
        <taxon>Actinomycetes</taxon>
        <taxon>Micrococcales</taxon>
        <taxon>Microbacteriaceae</taxon>
        <taxon>Microbacterium</taxon>
    </lineage>
</organism>
<feature type="domain" description="Amidase" evidence="1">
    <location>
        <begin position="24"/>
        <end position="449"/>
    </location>
</feature>
<dbReference type="InterPro" id="IPR052739">
    <property type="entry name" value="FAAH2"/>
</dbReference>
<dbReference type="InterPro" id="IPR036928">
    <property type="entry name" value="AS_sf"/>
</dbReference>
<dbReference type="InterPro" id="IPR023631">
    <property type="entry name" value="Amidase_dom"/>
</dbReference>
<sequence>MDITLLPAIEQARMIRRGELTAVELLEAVSERYQQVNHHVNAVVVTQWEQARRRAEAADRALRESADIGALHGVPITVKESFDWYGTASTFGNVKYADNYPARNAILVDRLLAAGANLYGKTNVPENLSDSQAFNDIYGTTSNPWDIERVPGGSSGGSAVAVATGMAAMELGSDVAGSLRNPAHFCGVFAHKPTYGAVPMQGHAPPGKPAEVDMLVAGPLARTADDLVAGMSVLTGRDPMREERDLSQFRVAFMFRSTYAQQDPELVDQLQSAVDDLARRGVHVREAGPDFDADQAYEDSLLLLRAATSSAMDPEDIASLRPLARRFDEGHRDRQAFLAKGTTLSAAAWRELDESRTQNRRRWASFFDDYDVLLCPAANSAAGRHDHSPERFDARRTDAEGNPVMREERLYWAMFSGAAYLPSTIVPAGTTGSGMPCGIQIVAPHDQDHVSLAFAQHWEREICAYTPPPALATWSGAPN</sequence>
<accession>A0ABP7NKA4</accession>
<comment type="caution">
    <text evidence="2">The sequence shown here is derived from an EMBL/GenBank/DDBJ whole genome shotgun (WGS) entry which is preliminary data.</text>
</comment>
<dbReference type="EMBL" id="BAABCP010000002">
    <property type="protein sequence ID" value="GAA3949067.1"/>
    <property type="molecule type" value="Genomic_DNA"/>
</dbReference>
<evidence type="ECO:0000313" key="2">
    <source>
        <dbReference type="EMBL" id="GAA3949067.1"/>
    </source>
</evidence>
<dbReference type="PANTHER" id="PTHR43372">
    <property type="entry name" value="FATTY-ACID AMIDE HYDROLASE"/>
    <property type="match status" value="1"/>
</dbReference>
<dbReference type="PANTHER" id="PTHR43372:SF4">
    <property type="entry name" value="FATTY-ACID AMIDE HYDROLASE 2"/>
    <property type="match status" value="1"/>
</dbReference>
<dbReference type="Gene3D" id="3.90.1300.10">
    <property type="entry name" value="Amidase signature (AS) domain"/>
    <property type="match status" value="1"/>
</dbReference>